<evidence type="ECO:0000256" key="11">
    <source>
        <dbReference type="SAM" id="Phobius"/>
    </source>
</evidence>
<keyword evidence="14" id="KW-0969">Cilium</keyword>
<feature type="domain" description="Flagellar M-ring C-terminal" evidence="13">
    <location>
        <begin position="256"/>
        <end position="422"/>
    </location>
</feature>
<dbReference type="AlphaFoldDB" id="A0A7X9FUD2"/>
<dbReference type="PIRSF" id="PIRSF004862">
    <property type="entry name" value="FliF"/>
    <property type="match status" value="1"/>
</dbReference>
<evidence type="ECO:0000256" key="1">
    <source>
        <dbReference type="ARBA" id="ARBA00004117"/>
    </source>
</evidence>
<keyword evidence="7 11" id="KW-0472">Membrane</keyword>
<dbReference type="GO" id="GO:0009431">
    <property type="term" value="C:bacterial-type flagellum basal body, MS ring"/>
    <property type="evidence" value="ECO:0007669"/>
    <property type="project" value="InterPro"/>
</dbReference>
<evidence type="ECO:0000313" key="14">
    <source>
        <dbReference type="EMBL" id="NMC64046.1"/>
    </source>
</evidence>
<evidence type="ECO:0000256" key="3">
    <source>
        <dbReference type="ARBA" id="ARBA00007971"/>
    </source>
</evidence>
<keyword evidence="14" id="KW-0282">Flagellum</keyword>
<dbReference type="PANTHER" id="PTHR30046">
    <property type="entry name" value="FLAGELLAR M-RING PROTEIN"/>
    <property type="match status" value="1"/>
</dbReference>
<evidence type="ECO:0000256" key="6">
    <source>
        <dbReference type="ARBA" id="ARBA00022989"/>
    </source>
</evidence>
<dbReference type="PRINTS" id="PR01009">
    <property type="entry name" value="FLGMRINGFLIF"/>
</dbReference>
<dbReference type="PANTHER" id="PTHR30046:SF0">
    <property type="entry name" value="FLAGELLAR M-RING PROTEIN"/>
    <property type="match status" value="1"/>
</dbReference>
<comment type="caution">
    <text evidence="14">The sequence shown here is derived from an EMBL/GenBank/DDBJ whole genome shotgun (WGS) entry which is preliminary data.</text>
</comment>
<reference evidence="14 15" key="1">
    <citation type="journal article" date="2020" name="Biotechnol. Biofuels">
        <title>New insights from the biogas microbiome by comprehensive genome-resolved metagenomics of nearly 1600 species originating from multiple anaerobic digesters.</title>
        <authorList>
            <person name="Campanaro S."/>
            <person name="Treu L."/>
            <person name="Rodriguez-R L.M."/>
            <person name="Kovalovszki A."/>
            <person name="Ziels R.M."/>
            <person name="Maus I."/>
            <person name="Zhu X."/>
            <person name="Kougias P.G."/>
            <person name="Basile A."/>
            <person name="Luo G."/>
            <person name="Schluter A."/>
            <person name="Konstantinidis K.T."/>
            <person name="Angelidaki I."/>
        </authorList>
    </citation>
    <scope>NUCLEOTIDE SEQUENCE [LARGE SCALE GENOMIC DNA]</scope>
    <source>
        <strain evidence="14">AS27yjCOA_65</strain>
    </source>
</reference>
<dbReference type="InterPro" id="IPR043427">
    <property type="entry name" value="YscJ/FliF"/>
</dbReference>
<gene>
    <name evidence="14" type="primary">fliF</name>
    <name evidence="14" type="ORF">GYA55_12860</name>
</gene>
<feature type="compositionally biased region" description="Polar residues" evidence="10">
    <location>
        <begin position="315"/>
        <end position="328"/>
    </location>
</feature>
<dbReference type="Proteomes" id="UP000524246">
    <property type="component" value="Unassembled WGS sequence"/>
</dbReference>
<evidence type="ECO:0000256" key="7">
    <source>
        <dbReference type="ARBA" id="ARBA00023136"/>
    </source>
</evidence>
<evidence type="ECO:0000259" key="13">
    <source>
        <dbReference type="Pfam" id="PF08345"/>
    </source>
</evidence>
<dbReference type="InterPro" id="IPR000067">
    <property type="entry name" value="FlgMring_FliF"/>
</dbReference>
<keyword evidence="14" id="KW-0966">Cell projection</keyword>
<dbReference type="GO" id="GO:0003774">
    <property type="term" value="F:cytoskeletal motor activity"/>
    <property type="evidence" value="ECO:0007669"/>
    <property type="project" value="InterPro"/>
</dbReference>
<evidence type="ECO:0000256" key="9">
    <source>
        <dbReference type="PIRNR" id="PIRNR004862"/>
    </source>
</evidence>
<dbReference type="InterPro" id="IPR045851">
    <property type="entry name" value="AMP-bd_C_sf"/>
</dbReference>
<name>A0A7X9FUD2_9DELT</name>
<proteinExistence type="inferred from homology"/>
<dbReference type="InterPro" id="IPR013556">
    <property type="entry name" value="Flag_M-ring_C"/>
</dbReference>
<feature type="region of interest" description="Disordered" evidence="10">
    <location>
        <begin position="276"/>
        <end position="336"/>
    </location>
</feature>
<comment type="function">
    <text evidence="9">The M ring may be actively involved in energy transduction.</text>
</comment>
<dbReference type="EMBL" id="JAAZON010000590">
    <property type="protein sequence ID" value="NMC64046.1"/>
    <property type="molecule type" value="Genomic_DNA"/>
</dbReference>
<comment type="similarity">
    <text evidence="3 9">Belongs to the FliF family.</text>
</comment>
<evidence type="ECO:0000256" key="4">
    <source>
        <dbReference type="ARBA" id="ARBA00022475"/>
    </source>
</evidence>
<feature type="transmembrane region" description="Helical" evidence="11">
    <location>
        <begin position="441"/>
        <end position="463"/>
    </location>
</feature>
<accession>A0A7X9FUD2</accession>
<dbReference type="InterPro" id="IPR006182">
    <property type="entry name" value="FliF_N_dom"/>
</dbReference>
<evidence type="ECO:0000256" key="8">
    <source>
        <dbReference type="ARBA" id="ARBA00023143"/>
    </source>
</evidence>
<dbReference type="GO" id="GO:0005886">
    <property type="term" value="C:plasma membrane"/>
    <property type="evidence" value="ECO:0007669"/>
    <property type="project" value="UniProtKB-SubCell"/>
</dbReference>
<keyword evidence="4" id="KW-1003">Cell membrane</keyword>
<evidence type="ECO:0000313" key="15">
    <source>
        <dbReference type="Proteomes" id="UP000524246"/>
    </source>
</evidence>
<dbReference type="NCBIfam" id="TIGR00206">
    <property type="entry name" value="fliF"/>
    <property type="match status" value="1"/>
</dbReference>
<comment type="subcellular location">
    <subcellularLocation>
        <location evidence="1 9">Bacterial flagellum basal body</location>
    </subcellularLocation>
    <subcellularLocation>
        <location evidence="2">Cell membrane</location>
        <topology evidence="2">Multi-pass membrane protein</topology>
    </subcellularLocation>
</comment>
<protein>
    <recommendedName>
        <fullName evidence="9">Flagellar M-ring protein</fullName>
    </recommendedName>
</protein>
<evidence type="ECO:0000259" key="12">
    <source>
        <dbReference type="Pfam" id="PF01514"/>
    </source>
</evidence>
<evidence type="ECO:0000256" key="5">
    <source>
        <dbReference type="ARBA" id="ARBA00022692"/>
    </source>
</evidence>
<dbReference type="GO" id="GO:0071973">
    <property type="term" value="P:bacterial-type flagellum-dependent cell motility"/>
    <property type="evidence" value="ECO:0007669"/>
    <property type="project" value="InterPro"/>
</dbReference>
<feature type="transmembrane region" description="Helical" evidence="11">
    <location>
        <begin position="23"/>
        <end position="43"/>
    </location>
</feature>
<organism evidence="14 15">
    <name type="scientific">SAR324 cluster bacterium</name>
    <dbReference type="NCBI Taxonomy" id="2024889"/>
    <lineage>
        <taxon>Bacteria</taxon>
        <taxon>Deltaproteobacteria</taxon>
        <taxon>SAR324 cluster</taxon>
    </lineage>
</organism>
<feature type="domain" description="Flagellar M-ring N-terminal" evidence="12">
    <location>
        <begin position="48"/>
        <end position="223"/>
    </location>
</feature>
<evidence type="ECO:0000256" key="2">
    <source>
        <dbReference type="ARBA" id="ARBA00004651"/>
    </source>
</evidence>
<keyword evidence="6 11" id="KW-1133">Transmembrane helix</keyword>
<dbReference type="Pfam" id="PF01514">
    <property type="entry name" value="YscJ_FliF"/>
    <property type="match status" value="1"/>
</dbReference>
<dbReference type="Gene3D" id="3.30.300.30">
    <property type="match status" value="1"/>
</dbReference>
<keyword evidence="5 11" id="KW-0812">Transmembrane</keyword>
<dbReference type="Pfam" id="PF08345">
    <property type="entry name" value="YscJ_FliF_C"/>
    <property type="match status" value="1"/>
</dbReference>
<evidence type="ECO:0000256" key="10">
    <source>
        <dbReference type="SAM" id="MobiDB-lite"/>
    </source>
</evidence>
<sequence>MAASLDLSGIIAQLTEGYIKLPLVQKIVFPLLVVASVSGIIYLSKWANRPDYAVLYSDLEPTDSAAVIQRLKEQKIKYEVRGDGSTIAISPPETVHEVRIGLAGDGIPKGGTVGFELFDASNLGTTTFVEKLKFQRALQGELERTISSIDGVMSSRVHIVQPEKSVFAKTGSEPTASVMLRLRPGTTLADKQVLGIQNLVAGSIEGLKKENVTIVDVFGNLLTPKGDKEEFGIEATRLEYQHTIERGYVDRVEQMLSKVLGPGKVIARVTTDIDYSSSEKQEESYDPSGQVIRSERSISEGAGSTQRGGVPGVVSNLSDDPNLVTQPDGTAERTNRNEAVKNYEVSRAVTKSTSPRGALTRLSVAVLVDGNYTSPAGAPANAPKTFVPLDSETMTRIESVVKSAVGFNSDRGDTLTVENVPFFTPDDAVIEQMDKEAKNDFIFNMISKAVPILFVILFFFVIVRPLVKFLVTPTEAEVDLSRLLPTGIKELEQEMAAERSKAHLPTYEPTVDLEQLEQLIAENCTVVKENPRQAALLIRYWLNDGRL</sequence>
<keyword evidence="8 9" id="KW-0975">Bacterial flagellum</keyword>